<gene>
    <name evidence="2" type="ORF">ETF27_02275</name>
</gene>
<name>A0A5C8GMD3_9BACT</name>
<reference evidence="3" key="1">
    <citation type="submission" date="2019-05" db="EMBL/GenBank/DDBJ databases">
        <title>Prevotella brunnea sp. nov., isolated from a wound of a patient.</title>
        <authorList>
            <person name="Buhl M."/>
        </authorList>
    </citation>
    <scope>NUCLEOTIDE SEQUENCE [LARGE SCALE GENOMIC DNA]</scope>
    <source>
        <strain evidence="3">A2672</strain>
    </source>
</reference>
<keyword evidence="3" id="KW-1185">Reference proteome</keyword>
<organism evidence="2 3">
    <name type="scientific">Prevotella brunnea</name>
    <dbReference type="NCBI Taxonomy" id="2508867"/>
    <lineage>
        <taxon>Bacteria</taxon>
        <taxon>Pseudomonadati</taxon>
        <taxon>Bacteroidota</taxon>
        <taxon>Bacteroidia</taxon>
        <taxon>Bacteroidales</taxon>
        <taxon>Prevotellaceae</taxon>
        <taxon>Prevotella</taxon>
    </lineage>
</organism>
<dbReference type="Proteomes" id="UP000321612">
    <property type="component" value="Unassembled WGS sequence"/>
</dbReference>
<dbReference type="SUPFAM" id="SSF56935">
    <property type="entry name" value="Porins"/>
    <property type="match status" value="1"/>
</dbReference>
<sequence length="827" mass="93632">MMTLRPFLTFVLLFLFNLTANSIILDIVVGDTISPTLRSDSLLKKTIELDEVLVIGERKLITMRKDTTFINTNCLRVRQGANLEDLIQEIPGMEYDRNNKTLSFKGKILNGVNINGEKFMGNDIIAALENLPADAVELLKLYDMLSALEKMTGVDDGADNFVLDIKTKSSYNGSLTGSLTAEHGSQDRRKDEMQGNLFNANGENATLTIRSDNLSNTSVGKDNFQNILAGNIVKKFGKKITFNANLSLNTFHNESTSDDFYEQYLTSGTNYQKSTLFFLGKSHNHSAIISFQYNINEKTLLNVMFNGILGNSDNLTDNTTSLYEQNSTRADTLTSGMLRSGAKGNNRKYYFSSDFTRRIGKGGASITFETSLSGSSDRTENSSLSKTRFHHLLNALGNDSVLLRNLCQQMPSRRNEALMSLRYTQPIGKQLRLQVSYGLRNEKSMNTSDTYDDAMQHLHIDSLSYESALSTLGQQIRLQMDYKGSRWKINGGINVEWQQRHISRRHTLQAVDSTVRAVEYKPMFNVKWNGRSLDMELRYSGSSQLPSIQELLTIDDKRNPLYHGLGNPNLNPSFRQQLSFSLDHQKSGLTLTGNWRNTFNDLANEVSYEENTGARTYRTVNVGGNYSVSGMLQWQKQIKRLVLSGSTGGSFQNHVYFLNEQTQGNSSKCKTHIYGNSISIRGSYQPKWGSIDLHGSLQTSRSHNLLTDIRVNTFDYDFGVSGTIDIPHDVQIWGDANGRLHRGTYAVTDDDQWLLNIGASWRFLKKKQATLSFKWNDILNRRTPLMRSVTEYGYHESYRPQIRSYVLLSLRYRFSISKRKSEGNHHK</sequence>
<evidence type="ECO:0000313" key="2">
    <source>
        <dbReference type="EMBL" id="TXJ62989.1"/>
    </source>
</evidence>
<evidence type="ECO:0000313" key="3">
    <source>
        <dbReference type="Proteomes" id="UP000321612"/>
    </source>
</evidence>
<feature type="domain" description="Outer membrane protein beta-barrel" evidence="1">
    <location>
        <begin position="373"/>
        <end position="812"/>
    </location>
</feature>
<proteinExistence type="predicted"/>
<dbReference type="OrthoDB" id="603275at2"/>
<dbReference type="EMBL" id="SDIK01000015">
    <property type="protein sequence ID" value="TXJ62989.1"/>
    <property type="molecule type" value="Genomic_DNA"/>
</dbReference>
<dbReference type="Pfam" id="PF14905">
    <property type="entry name" value="OMP_b-brl_3"/>
    <property type="match status" value="1"/>
</dbReference>
<dbReference type="AlphaFoldDB" id="A0A5C8GMD3"/>
<dbReference type="InterPro" id="IPR041700">
    <property type="entry name" value="OMP_b-brl_3"/>
</dbReference>
<protein>
    <recommendedName>
        <fullName evidence="1">Outer membrane protein beta-barrel domain-containing protein</fullName>
    </recommendedName>
</protein>
<comment type="caution">
    <text evidence="2">The sequence shown here is derived from an EMBL/GenBank/DDBJ whole genome shotgun (WGS) entry which is preliminary data.</text>
</comment>
<accession>A0A5C8GMD3</accession>
<dbReference type="RefSeq" id="WP_147785424.1">
    <property type="nucleotide sequence ID" value="NZ_SDIK01000015.1"/>
</dbReference>
<evidence type="ECO:0000259" key="1">
    <source>
        <dbReference type="Pfam" id="PF14905"/>
    </source>
</evidence>